<evidence type="ECO:0000313" key="2">
    <source>
        <dbReference type="EMBL" id="AWI51903.1"/>
    </source>
</evidence>
<proteinExistence type="predicted"/>
<protein>
    <submittedName>
        <fullName evidence="2">Udp-glcnac--lipooligosaccharide n-acetylglucosaminyl glycosyltransferase</fullName>
    </submittedName>
</protein>
<gene>
    <name evidence="2" type="ORF">DDU33_10615</name>
</gene>
<reference evidence="3" key="1">
    <citation type="submission" date="2018-05" db="EMBL/GenBank/DDBJ databases">
        <title>Complete genome sequence of Actinobacillus porcitonsillarum reference strain 9953L55 (CCUG 46996).</title>
        <authorList>
            <person name="Dona V."/>
            <person name="Perreten V."/>
        </authorList>
    </citation>
    <scope>NUCLEOTIDE SEQUENCE [LARGE SCALE GENOMIC DNA]</scope>
    <source>
        <strain evidence="3">9953L55</strain>
    </source>
</reference>
<dbReference type="InterPro" id="IPR002654">
    <property type="entry name" value="Glyco_trans_25"/>
</dbReference>
<organism evidence="2 3">
    <name type="scientific">Actinobacillus porcitonsillarum</name>
    <dbReference type="NCBI Taxonomy" id="189834"/>
    <lineage>
        <taxon>Bacteria</taxon>
        <taxon>Pseudomonadati</taxon>
        <taxon>Pseudomonadota</taxon>
        <taxon>Gammaproteobacteria</taxon>
        <taxon>Pasteurellales</taxon>
        <taxon>Pasteurellaceae</taxon>
        <taxon>Actinobacillus</taxon>
    </lineage>
</organism>
<dbReference type="Proteomes" id="UP000244920">
    <property type="component" value="Chromosome"/>
</dbReference>
<dbReference type="AlphaFoldDB" id="A0A2U8FLT5"/>
<dbReference type="Pfam" id="PF01755">
    <property type="entry name" value="Glyco_transf_25"/>
    <property type="match status" value="1"/>
</dbReference>
<dbReference type="EMBL" id="CP029206">
    <property type="protein sequence ID" value="AWI51903.1"/>
    <property type="molecule type" value="Genomic_DNA"/>
</dbReference>
<evidence type="ECO:0000313" key="3">
    <source>
        <dbReference type="Proteomes" id="UP000244920"/>
    </source>
</evidence>
<name>A0A2U8FLT5_9PAST</name>
<dbReference type="RefSeq" id="WP_108925135.1">
    <property type="nucleotide sequence ID" value="NZ_CP029206.1"/>
</dbReference>
<accession>A0A2U8FLT5</accession>
<feature type="domain" description="Glycosyl transferase family 25" evidence="1">
    <location>
        <begin position="5"/>
        <end position="185"/>
    </location>
</feature>
<dbReference type="CDD" id="cd06532">
    <property type="entry name" value="Glyco_transf_25"/>
    <property type="match status" value="1"/>
</dbReference>
<dbReference type="KEGG" id="apor:DDU33_10615"/>
<keyword evidence="2" id="KW-0808">Transferase</keyword>
<dbReference type="GO" id="GO:0016740">
    <property type="term" value="F:transferase activity"/>
    <property type="evidence" value="ECO:0007669"/>
    <property type="project" value="UniProtKB-KW"/>
</dbReference>
<keyword evidence="3" id="KW-1185">Reference proteome</keyword>
<evidence type="ECO:0000259" key="1">
    <source>
        <dbReference type="Pfam" id="PF01755"/>
    </source>
</evidence>
<sequence length="236" mass="27033">MFIGYVINLNSRTDRLHKFNLHPDAKYFERVAAIDKEILKLVSDGEKDIFFDSQYIRDVYRRDVTLGEIACTLSHIKCWKKIVNNPSISEDDFAVIAEDDVVLCEDFLANIQKLQENLKQASGINIVIMQMLFYENLPALSLAKGEVEQYSFLSSNDKNAFMNSGSALYLIRKCYAREVLLYLEKKKPNWLADEFRQFCEPQSIRIASPLLGMVSGGINAESDLEQERQNARKSGI</sequence>